<dbReference type="SFLD" id="SFLDS00029">
    <property type="entry name" value="Radical_SAM"/>
    <property type="match status" value="1"/>
</dbReference>
<accession>A0A3P3XIT0</accession>
<keyword evidence="6" id="KW-0411">Iron-sulfur</keyword>
<keyword evidence="5" id="KW-0408">Iron</keyword>
<dbReference type="Pfam" id="PF16199">
    <property type="entry name" value="Radical_SAM_C"/>
    <property type="match status" value="1"/>
</dbReference>
<dbReference type="SUPFAM" id="SSF102114">
    <property type="entry name" value="Radical SAM enzymes"/>
    <property type="match status" value="1"/>
</dbReference>
<dbReference type="InterPro" id="IPR032432">
    <property type="entry name" value="Radical_SAM_C"/>
</dbReference>
<feature type="domain" description="Elp3/MiaA/NifB-like radical SAM core" evidence="7">
    <location>
        <begin position="28"/>
        <end position="285"/>
    </location>
</feature>
<keyword evidence="3" id="KW-0949">S-adenosyl-L-methionine</keyword>
<keyword evidence="4" id="KW-0479">Metal-binding</keyword>
<dbReference type="EMBL" id="FWDM01000021">
    <property type="protein sequence ID" value="SLM13061.1"/>
    <property type="molecule type" value="Genomic_DNA"/>
</dbReference>
<name>A0A3P3XIT0_9SPIR</name>
<reference evidence="8" key="1">
    <citation type="submission" date="2017-02" db="EMBL/GenBank/DDBJ databases">
        <authorList>
            <person name="Regsiter A."/>
            <person name="William W."/>
        </authorList>
    </citation>
    <scope>NUCLEOTIDE SEQUENCE</scope>
    <source>
        <strain evidence="8">Bib</strain>
    </source>
</reference>
<evidence type="ECO:0000256" key="1">
    <source>
        <dbReference type="ARBA" id="ARBA00001966"/>
    </source>
</evidence>
<dbReference type="GO" id="GO:0003824">
    <property type="term" value="F:catalytic activity"/>
    <property type="evidence" value="ECO:0007669"/>
    <property type="project" value="InterPro"/>
</dbReference>
<evidence type="ECO:0000256" key="4">
    <source>
        <dbReference type="ARBA" id="ARBA00022723"/>
    </source>
</evidence>
<dbReference type="InterPro" id="IPR058240">
    <property type="entry name" value="rSAM_sf"/>
</dbReference>
<dbReference type="GO" id="GO:0051539">
    <property type="term" value="F:4 iron, 4 sulfur cluster binding"/>
    <property type="evidence" value="ECO:0007669"/>
    <property type="project" value="UniProtKB-KW"/>
</dbReference>
<gene>
    <name evidence="8" type="ORF">SPIROBIBN47_280009</name>
</gene>
<dbReference type="PANTHER" id="PTHR11135">
    <property type="entry name" value="HISTONE ACETYLTRANSFERASE-RELATED"/>
    <property type="match status" value="1"/>
</dbReference>
<dbReference type="InterPro" id="IPR006638">
    <property type="entry name" value="Elp3/MiaA/NifB-like_rSAM"/>
</dbReference>
<dbReference type="Pfam" id="PF04055">
    <property type="entry name" value="Radical_SAM"/>
    <property type="match status" value="1"/>
</dbReference>
<sequence>MQANQKNSKPLINWHSDRLKERYGEHVWRLGIDAGFSCPHRSPDRLKGGCRFCAPDGNIAAYQKAASSVPSVAQQIERALVFTRRRYHANAFFLYFQAYSCTNAPVKALAAIYDNAIDAFWMALERITPLERDGLNFAQKGENAASTSFLTSTSPLKGLVVSTRPDCFDSEKAALLASYRERGMEVWVELGLQSAHEETLLFIRRGHGVKEFLDAMEIAGKAHLRRAVHLMLGLPGESHSMMLETARIVANTGTEGVKFHDFRIAKGSAFARAFPCGEITAMHPSRLPGLLADCLEVLPPSTEIIRISADFRPEEAINIHAPLDKHHLARLVEDELRRRSSCQGQRFNTSP</sequence>
<evidence type="ECO:0000313" key="8">
    <source>
        <dbReference type="EMBL" id="SLM13061.1"/>
    </source>
</evidence>
<evidence type="ECO:0000259" key="7">
    <source>
        <dbReference type="SMART" id="SM00729"/>
    </source>
</evidence>
<evidence type="ECO:0000256" key="2">
    <source>
        <dbReference type="ARBA" id="ARBA00022485"/>
    </source>
</evidence>
<dbReference type="PANTHER" id="PTHR11135:SF1">
    <property type="entry name" value="PROTEIN YHCC"/>
    <property type="match status" value="1"/>
</dbReference>
<dbReference type="GO" id="GO:0046872">
    <property type="term" value="F:metal ion binding"/>
    <property type="evidence" value="ECO:0007669"/>
    <property type="project" value="UniProtKB-KW"/>
</dbReference>
<organism evidence="8">
    <name type="scientific">uncultured spirochete</name>
    <dbReference type="NCBI Taxonomy" id="156406"/>
    <lineage>
        <taxon>Bacteria</taxon>
        <taxon>Pseudomonadati</taxon>
        <taxon>Spirochaetota</taxon>
        <taxon>Spirochaetia</taxon>
        <taxon>Spirochaetales</taxon>
        <taxon>environmental samples</taxon>
    </lineage>
</organism>
<dbReference type="InterPro" id="IPR039661">
    <property type="entry name" value="ELP3"/>
</dbReference>
<proteinExistence type="predicted"/>
<dbReference type="AlphaFoldDB" id="A0A3P3XIT0"/>
<keyword evidence="2" id="KW-0004">4Fe-4S</keyword>
<dbReference type="SMART" id="SM00729">
    <property type="entry name" value="Elp3"/>
    <property type="match status" value="1"/>
</dbReference>
<dbReference type="Gene3D" id="3.30.750.200">
    <property type="match status" value="1"/>
</dbReference>
<protein>
    <submittedName>
        <fullName evidence="8">Radical SAM protein</fullName>
    </submittedName>
</protein>
<evidence type="ECO:0000256" key="3">
    <source>
        <dbReference type="ARBA" id="ARBA00022691"/>
    </source>
</evidence>
<evidence type="ECO:0000256" key="5">
    <source>
        <dbReference type="ARBA" id="ARBA00023004"/>
    </source>
</evidence>
<dbReference type="InterPro" id="IPR007197">
    <property type="entry name" value="rSAM"/>
</dbReference>
<comment type="cofactor">
    <cofactor evidence="1">
        <name>[4Fe-4S] cluster</name>
        <dbReference type="ChEBI" id="CHEBI:49883"/>
    </cofactor>
</comment>
<dbReference type="SFLD" id="SFLDG01086">
    <property type="entry name" value="elongater_protein-like"/>
    <property type="match status" value="1"/>
</dbReference>
<evidence type="ECO:0000256" key="6">
    <source>
        <dbReference type="ARBA" id="ARBA00023014"/>
    </source>
</evidence>